<dbReference type="PANTHER" id="PTHR11496">
    <property type="entry name" value="ALCOHOL DEHYDROGENASE"/>
    <property type="match status" value="1"/>
</dbReference>
<dbReference type="PROSITE" id="PS00060">
    <property type="entry name" value="ADH_IRON_2"/>
    <property type="match status" value="1"/>
</dbReference>
<evidence type="ECO:0000259" key="3">
    <source>
        <dbReference type="Pfam" id="PF25137"/>
    </source>
</evidence>
<accession>A0A1X8VAP1</accession>
<dbReference type="EMBL" id="NGQC01000109">
    <property type="protein sequence ID" value="OYS99699.1"/>
    <property type="molecule type" value="Genomic_DNA"/>
</dbReference>
<dbReference type="CDD" id="cd08180">
    <property type="entry name" value="PDD"/>
    <property type="match status" value="1"/>
</dbReference>
<name>A0A1X8VAP1_LIMRT</name>
<dbReference type="SUPFAM" id="SSF56796">
    <property type="entry name" value="Dehydroquinate synthase-like"/>
    <property type="match status" value="1"/>
</dbReference>
<evidence type="ECO:0000313" key="7">
    <source>
        <dbReference type="Proteomes" id="UP000216122"/>
    </source>
</evidence>
<evidence type="ECO:0000313" key="6">
    <source>
        <dbReference type="EMBL" id="OYS99699.1"/>
    </source>
</evidence>
<evidence type="ECO:0000313" key="9">
    <source>
        <dbReference type="Proteomes" id="UP000472879"/>
    </source>
</evidence>
<evidence type="ECO:0000259" key="2">
    <source>
        <dbReference type="Pfam" id="PF00465"/>
    </source>
</evidence>
<evidence type="ECO:0000256" key="1">
    <source>
        <dbReference type="ARBA" id="ARBA00023002"/>
    </source>
</evidence>
<evidence type="ECO:0000313" key="8">
    <source>
        <dbReference type="Proteomes" id="UP000470878"/>
    </source>
</evidence>
<feature type="domain" description="Alcohol dehydrogenase iron-type/glycerol dehydrogenase GldA" evidence="2">
    <location>
        <begin position="13"/>
        <end position="165"/>
    </location>
</feature>
<dbReference type="Gene3D" id="1.20.1090.10">
    <property type="entry name" value="Dehydroquinate synthase-like - alpha domain"/>
    <property type="match status" value="1"/>
</dbReference>
<dbReference type="InterPro" id="IPR039697">
    <property type="entry name" value="Alcohol_dehydrogenase_Fe"/>
</dbReference>
<dbReference type="GO" id="GO:0004022">
    <property type="term" value="F:alcohol dehydrogenase (NAD+) activity"/>
    <property type="evidence" value="ECO:0007669"/>
    <property type="project" value="TreeGrafter"/>
</dbReference>
<dbReference type="GO" id="GO:0046872">
    <property type="term" value="F:metal ion binding"/>
    <property type="evidence" value="ECO:0007669"/>
    <property type="project" value="InterPro"/>
</dbReference>
<evidence type="ECO:0000313" key="4">
    <source>
        <dbReference type="EMBL" id="MRH08710.1"/>
    </source>
</evidence>
<protein>
    <submittedName>
        <fullName evidence="5 6">Alcohol dehydrogenase</fullName>
    </submittedName>
</protein>
<dbReference type="Pfam" id="PF00465">
    <property type="entry name" value="Fe-ADH"/>
    <property type="match status" value="1"/>
</dbReference>
<dbReference type="FunFam" id="3.40.50.1970:FF:000003">
    <property type="entry name" value="Alcohol dehydrogenase, iron-containing"/>
    <property type="match status" value="1"/>
</dbReference>
<dbReference type="Proteomes" id="UP000472879">
    <property type="component" value="Unassembled WGS sequence"/>
</dbReference>
<organism evidence="5 8">
    <name type="scientific">Limosilactobacillus reuteri</name>
    <name type="common">Lactobacillus reuteri</name>
    <dbReference type="NCBI Taxonomy" id="1598"/>
    <lineage>
        <taxon>Bacteria</taxon>
        <taxon>Bacillati</taxon>
        <taxon>Bacillota</taxon>
        <taxon>Bacilli</taxon>
        <taxon>Lactobacillales</taxon>
        <taxon>Lactobacillaceae</taxon>
        <taxon>Limosilactobacillus</taxon>
    </lineage>
</organism>
<dbReference type="InterPro" id="IPR018211">
    <property type="entry name" value="ADH_Fe_CS"/>
</dbReference>
<dbReference type="PANTHER" id="PTHR11496:SF83">
    <property type="entry name" value="HYDROXYACID-OXOACID TRANSHYDROGENASE, MITOCHONDRIAL"/>
    <property type="match status" value="1"/>
</dbReference>
<reference evidence="6" key="1">
    <citation type="submission" date="2017-05" db="EMBL/GenBank/DDBJ databases">
        <authorList>
            <person name="Song R."/>
            <person name="Chenine A.L."/>
            <person name="Ruprecht R.M."/>
        </authorList>
    </citation>
    <scope>NUCLEOTIDE SEQUENCE [LARGE SCALE GENOMIC DNA]</scope>
    <source>
        <strain evidence="6">103v</strain>
    </source>
</reference>
<dbReference type="InterPro" id="IPR056798">
    <property type="entry name" value="ADH_Fe_C"/>
</dbReference>
<dbReference type="Proteomes" id="UP000216122">
    <property type="component" value="Unassembled WGS sequence"/>
</dbReference>
<dbReference type="InterPro" id="IPR001670">
    <property type="entry name" value="ADH_Fe/GldA"/>
</dbReference>
<dbReference type="Proteomes" id="UP000470878">
    <property type="component" value="Unassembled WGS sequence"/>
</dbReference>
<dbReference type="Gene3D" id="3.40.50.1970">
    <property type="match status" value="1"/>
</dbReference>
<reference evidence="7" key="2">
    <citation type="submission" date="2017-05" db="EMBL/GenBank/DDBJ databases">
        <authorList>
            <person name="Lin X.B."/>
            <person name="Stothard P."/>
            <person name="Tasseva G."/>
            <person name="Walter J."/>
        </authorList>
    </citation>
    <scope>NUCLEOTIDE SEQUENCE [LARGE SCALE GENOMIC DNA]</scope>
    <source>
        <strain evidence="7">103v</strain>
    </source>
</reference>
<evidence type="ECO:0000313" key="5">
    <source>
        <dbReference type="EMBL" id="MRH79798.1"/>
    </source>
</evidence>
<dbReference type="Pfam" id="PF25137">
    <property type="entry name" value="ADH_Fe_C"/>
    <property type="match status" value="1"/>
</dbReference>
<sequence length="379" mass="40929">MGGIIPMEKYSMPTRIYSGTDSLKELETLNNERILLVCDSFLPGSDTLKEIESHIKDNNKCEIFSDVVPDPPLDKIMEGVQQFLKLKPTIVIGIGGGSALDTGKGIRFFGEKLGKCKINEYIAIPTTSGTGSEVTNTAVISDTKEHRKIPILEDYLTPDCALLDPKLVMTAPKSVTAYSGMDVLTHALESLVAKDANLFTVALSEEAIDAVIKHLVECYRHGDNVDARKIVHEASNIAGTAFNIAGLGICHSIAHQLGANFHVPHGLANTMLLPYVIAYNAEHSEEALHKFAIAAKKAGIAAPGVGDRLAVKRLIAKIREMARQMNCPMTLQAFGVDPAKAEELADTVVANAKKDATFPGNPVVPSDNDLKMVYEAIIR</sequence>
<gene>
    <name evidence="6" type="ORF">CBG21_10905</name>
    <name evidence="5" type="ORF">GIX77_03225</name>
    <name evidence="4" type="ORF">GIX81_04435</name>
</gene>
<comment type="caution">
    <text evidence="5">The sequence shown here is derived from an EMBL/GenBank/DDBJ whole genome shotgun (WGS) entry which is preliminary data.</text>
</comment>
<dbReference type="EMBL" id="WJNA01000007">
    <property type="protein sequence ID" value="MRH08710.1"/>
    <property type="molecule type" value="Genomic_DNA"/>
</dbReference>
<proteinExistence type="predicted"/>
<reference evidence="8 9" key="4">
    <citation type="submission" date="2019-11" db="EMBL/GenBank/DDBJ databases">
        <title>Draft genome sequence of 12 host-associated Lactobacillus reuteri rodent strains.</title>
        <authorList>
            <person name="Zhang S."/>
            <person name="Ozcam M."/>
            <person name="Van Pijkeren J.P."/>
        </authorList>
    </citation>
    <scope>NUCLEOTIDE SEQUENCE [LARGE SCALE GENOMIC DNA]</scope>
    <source>
        <strain evidence="5 8">CR</strain>
        <strain evidence="4 9">Lr4020</strain>
    </source>
</reference>
<dbReference type="EMBL" id="WJMX01000003">
    <property type="protein sequence ID" value="MRH79798.1"/>
    <property type="molecule type" value="Genomic_DNA"/>
</dbReference>
<dbReference type="FunFam" id="1.20.1090.10:FF:000001">
    <property type="entry name" value="Aldehyde-alcohol dehydrogenase"/>
    <property type="match status" value="1"/>
</dbReference>
<reference evidence="6 7" key="3">
    <citation type="submission" date="2017-09" db="EMBL/GenBank/DDBJ databases">
        <title>Tripartite evolution among Lactobacillus johnsonii, Lactobacillus taiwanensis, Lactobacillus reuteri and their rodent host.</title>
        <authorList>
            <person name="Wang T."/>
            <person name="Knowles S."/>
            <person name="Cheng C."/>
        </authorList>
    </citation>
    <scope>NUCLEOTIDE SEQUENCE [LARGE SCALE GENOMIC DNA]</scope>
    <source>
        <strain evidence="6 7">103v</strain>
    </source>
</reference>
<dbReference type="AlphaFoldDB" id="A0A1X8VAP1"/>
<dbReference type="PROSITE" id="PS00913">
    <property type="entry name" value="ADH_IRON_1"/>
    <property type="match status" value="1"/>
</dbReference>
<keyword evidence="1" id="KW-0560">Oxidoreductase</keyword>
<feature type="domain" description="Fe-containing alcohol dehydrogenase-like C-terminal" evidence="3">
    <location>
        <begin position="176"/>
        <end position="377"/>
    </location>
</feature>